<evidence type="ECO:0000313" key="7">
    <source>
        <dbReference type="Proteomes" id="UP000661691"/>
    </source>
</evidence>
<dbReference type="GO" id="GO:0003700">
    <property type="term" value="F:DNA-binding transcription factor activity"/>
    <property type="evidence" value="ECO:0007669"/>
    <property type="project" value="InterPro"/>
</dbReference>
<evidence type="ECO:0000313" key="6">
    <source>
        <dbReference type="EMBL" id="MBD1373540.1"/>
    </source>
</evidence>
<keyword evidence="2" id="KW-0805">Transcription regulation</keyword>
<dbReference type="Pfam" id="PF13411">
    <property type="entry name" value="MerR_1"/>
    <property type="match status" value="1"/>
</dbReference>
<dbReference type="SMART" id="SM00871">
    <property type="entry name" value="AraC_E_bind"/>
    <property type="match status" value="1"/>
</dbReference>
<evidence type="ECO:0000256" key="1">
    <source>
        <dbReference type="ARBA" id="ARBA00022491"/>
    </source>
</evidence>
<dbReference type="AlphaFoldDB" id="A0A926NCZ2"/>
<dbReference type="InterPro" id="IPR029442">
    <property type="entry name" value="GyrI-like"/>
</dbReference>
<proteinExistence type="predicted"/>
<dbReference type="PANTHER" id="PTHR30204">
    <property type="entry name" value="REDOX-CYCLING DRUG-SENSING TRANSCRIPTIONAL ACTIVATOR SOXR"/>
    <property type="match status" value="1"/>
</dbReference>
<comment type="caution">
    <text evidence="6">The sequence shown here is derived from an EMBL/GenBank/DDBJ whole genome shotgun (WGS) entry which is preliminary data.</text>
</comment>
<evidence type="ECO:0000256" key="3">
    <source>
        <dbReference type="ARBA" id="ARBA00023125"/>
    </source>
</evidence>
<dbReference type="GO" id="GO:0003677">
    <property type="term" value="F:DNA binding"/>
    <property type="evidence" value="ECO:0007669"/>
    <property type="project" value="UniProtKB-KW"/>
</dbReference>
<reference evidence="7" key="1">
    <citation type="submission" date="2022-10" db="EMBL/GenBank/DDBJ databases">
        <title>A novel bacterium of genus Hazenella, isolated from South China Sea.</title>
        <authorList>
            <person name="Huang H."/>
            <person name="Mo K."/>
            <person name="Hu Y."/>
        </authorList>
    </citation>
    <scope>NUCLEOTIDE SEQUENCE [LARGE SCALE GENOMIC DNA]</scope>
    <source>
        <strain evidence="7">IB182357</strain>
    </source>
</reference>
<feature type="domain" description="HTH merR-type" evidence="5">
    <location>
        <begin position="1"/>
        <end position="71"/>
    </location>
</feature>
<dbReference type="EMBL" id="JACXAH010000027">
    <property type="protein sequence ID" value="MBD1373540.1"/>
    <property type="molecule type" value="Genomic_DNA"/>
</dbReference>
<protein>
    <submittedName>
        <fullName evidence="6">MerR family transcriptional regulator</fullName>
    </submittedName>
</protein>
<evidence type="ECO:0000259" key="5">
    <source>
        <dbReference type="PROSITE" id="PS50937"/>
    </source>
</evidence>
<keyword evidence="7" id="KW-1185">Reference proteome</keyword>
<dbReference type="SUPFAM" id="SSF46955">
    <property type="entry name" value="Putative DNA-binding domain"/>
    <property type="match status" value="1"/>
</dbReference>
<dbReference type="SUPFAM" id="SSF55136">
    <property type="entry name" value="Probable bacterial effector-binding domain"/>
    <property type="match status" value="1"/>
</dbReference>
<dbReference type="SMART" id="SM00422">
    <property type="entry name" value="HTH_MERR"/>
    <property type="match status" value="1"/>
</dbReference>
<dbReference type="InterPro" id="IPR009061">
    <property type="entry name" value="DNA-bd_dom_put_sf"/>
</dbReference>
<evidence type="ECO:0000256" key="2">
    <source>
        <dbReference type="ARBA" id="ARBA00023015"/>
    </source>
</evidence>
<dbReference type="Gene3D" id="1.10.1660.10">
    <property type="match status" value="1"/>
</dbReference>
<keyword evidence="4" id="KW-0804">Transcription</keyword>
<keyword evidence="1" id="KW-0678">Repressor</keyword>
<sequence>MYSIGQFSKICKVSVKTLRYYSDIGLLQPAYIDPKTNYRYYDYEEIKVMNQIMLLRKCQVPLATIKQLLQGRAHKGWEQILDEQMKALIRQREDIQRQMLCIQQIQQKIAAEQSPIPKPILSKCRIENHTEIPVYTLRETIALSQMDRLVEKLWHQLYAYRLNPLGSLMSTFHHYEQGKEGVDVELMIPIANPLNESQVLAGGTYASLTIQGPYSELYLGYQSLKEWLGEQNLKPLGAYIEIYEKGLISLSHNRREIRPELSRHPSEFITKICVAV</sequence>
<dbReference type="PANTHER" id="PTHR30204:SF69">
    <property type="entry name" value="MERR-FAMILY TRANSCRIPTIONAL REGULATOR"/>
    <property type="match status" value="1"/>
</dbReference>
<dbReference type="Gene3D" id="3.20.80.10">
    <property type="entry name" value="Regulatory factor, effector binding domain"/>
    <property type="match status" value="1"/>
</dbReference>
<name>A0A926NCZ2_9BACL</name>
<gene>
    <name evidence="6" type="ORF">IC620_14390</name>
</gene>
<dbReference type="InterPro" id="IPR011256">
    <property type="entry name" value="Reg_factor_effector_dom_sf"/>
</dbReference>
<accession>A0A926NCZ2</accession>
<keyword evidence="3" id="KW-0238">DNA-binding</keyword>
<organism evidence="6 7">
    <name type="scientific">Polycladospora coralii</name>
    <dbReference type="NCBI Taxonomy" id="2771432"/>
    <lineage>
        <taxon>Bacteria</taxon>
        <taxon>Bacillati</taxon>
        <taxon>Bacillota</taxon>
        <taxon>Bacilli</taxon>
        <taxon>Bacillales</taxon>
        <taxon>Thermoactinomycetaceae</taxon>
        <taxon>Polycladospora</taxon>
    </lineage>
</organism>
<evidence type="ECO:0000256" key="4">
    <source>
        <dbReference type="ARBA" id="ARBA00023163"/>
    </source>
</evidence>
<dbReference type="InterPro" id="IPR047057">
    <property type="entry name" value="MerR_fam"/>
</dbReference>
<dbReference type="RefSeq" id="WP_191142598.1">
    <property type="nucleotide sequence ID" value="NZ_JACXAH010000027.1"/>
</dbReference>
<dbReference type="InterPro" id="IPR000551">
    <property type="entry name" value="MerR-type_HTH_dom"/>
</dbReference>
<dbReference type="Proteomes" id="UP000661691">
    <property type="component" value="Unassembled WGS sequence"/>
</dbReference>
<dbReference type="Pfam" id="PF06445">
    <property type="entry name" value="GyrI-like"/>
    <property type="match status" value="1"/>
</dbReference>
<dbReference type="InterPro" id="IPR010499">
    <property type="entry name" value="AraC_E-bd"/>
</dbReference>
<dbReference type="PROSITE" id="PS50937">
    <property type="entry name" value="HTH_MERR_2"/>
    <property type="match status" value="1"/>
</dbReference>